<reference evidence="1" key="1">
    <citation type="journal article" date="2015" name="Nature">
        <title>Complex archaea that bridge the gap between prokaryotes and eukaryotes.</title>
        <authorList>
            <person name="Spang A."/>
            <person name="Saw J.H."/>
            <person name="Jorgensen S.L."/>
            <person name="Zaremba-Niedzwiedzka K."/>
            <person name="Martijn J."/>
            <person name="Lind A.E."/>
            <person name="van Eijk R."/>
            <person name="Schleper C."/>
            <person name="Guy L."/>
            <person name="Ettema T.J."/>
        </authorList>
    </citation>
    <scope>NUCLEOTIDE SEQUENCE</scope>
</reference>
<gene>
    <name evidence="1" type="ORF">LCGC14_0456600</name>
</gene>
<proteinExistence type="predicted"/>
<organism evidence="1">
    <name type="scientific">marine sediment metagenome</name>
    <dbReference type="NCBI Taxonomy" id="412755"/>
    <lineage>
        <taxon>unclassified sequences</taxon>
        <taxon>metagenomes</taxon>
        <taxon>ecological metagenomes</taxon>
    </lineage>
</organism>
<dbReference type="EMBL" id="LAZR01000463">
    <property type="protein sequence ID" value="KKN67873.1"/>
    <property type="molecule type" value="Genomic_DNA"/>
</dbReference>
<sequence length="136" mass="15299">MTASAAMKGAPSIIHNNKDAAQKELQKFIEEECKPVKGIFKNYECPGGAAKITQHKYRGQPLFAKTMEDGQEYEVPLWVARWLNGIDVTAKACNGRIGSCSYARHQYSVDRNTGQPIQIEGQRRQRYGFQSLDFSV</sequence>
<evidence type="ECO:0000313" key="1">
    <source>
        <dbReference type="EMBL" id="KKN67873.1"/>
    </source>
</evidence>
<dbReference type="AlphaFoldDB" id="A0A0F9VQ43"/>
<comment type="caution">
    <text evidence="1">The sequence shown here is derived from an EMBL/GenBank/DDBJ whole genome shotgun (WGS) entry which is preliminary data.</text>
</comment>
<name>A0A0F9VQ43_9ZZZZ</name>
<protein>
    <submittedName>
        <fullName evidence="1">Uncharacterized protein</fullName>
    </submittedName>
</protein>
<accession>A0A0F9VQ43</accession>